<keyword evidence="10 16" id="KW-1133">Transmembrane helix</keyword>
<evidence type="ECO:0000256" key="7">
    <source>
        <dbReference type="ARBA" id="ARBA00022692"/>
    </source>
</evidence>
<dbReference type="GO" id="GO:0048039">
    <property type="term" value="F:ubiquinone binding"/>
    <property type="evidence" value="ECO:0007669"/>
    <property type="project" value="TreeGrafter"/>
</dbReference>
<dbReference type="EC" id="7.1.1.2" evidence="3 16"/>
<dbReference type="PANTHER" id="PTHR43507">
    <property type="entry name" value="NADH-UBIQUINONE OXIDOREDUCTASE CHAIN 4"/>
    <property type="match status" value="1"/>
</dbReference>
<comment type="function">
    <text evidence="16">Core subunit of the mitochondrial membrane respiratory chain NADH dehydrogenase (Complex I) which catalyzes electron transfer from NADH through the respiratory chain, using ubiquinone as an electron acceptor. Essential for the catalytic activity and assembly of complex I.</text>
</comment>
<dbReference type="GO" id="GO:0008137">
    <property type="term" value="F:NADH dehydrogenase (ubiquinone) activity"/>
    <property type="evidence" value="ECO:0007669"/>
    <property type="project" value="UniProtKB-UniRule"/>
</dbReference>
<evidence type="ECO:0000256" key="13">
    <source>
        <dbReference type="ARBA" id="ARBA00023128"/>
    </source>
</evidence>
<keyword evidence="9 16" id="KW-0249">Electron transport</keyword>
<evidence type="ECO:0000256" key="4">
    <source>
        <dbReference type="ARBA" id="ARBA00021006"/>
    </source>
</evidence>
<dbReference type="InterPro" id="IPR001750">
    <property type="entry name" value="ND/Mrp_TM"/>
</dbReference>
<evidence type="ECO:0000256" key="15">
    <source>
        <dbReference type="ARBA" id="ARBA00049551"/>
    </source>
</evidence>
<sequence>MVISFIMGMLLLGVLSGLEVSIAGFSLLGVLSMPLFLSSSYCEMNGMFNLDFSGQVLVVLSIYISFLMLMGSLAVSRFSAFNSLIICIGVLLVGAFSVSASFLFFVFFEGVLFPTLLLIVGWGYQPERLQAVVYMIIYTVMGSLPLLYGLGKLYFCYGSDNLFSLEFFLDKSALSFSWLYLLAFLVKLPVFPLHLWLPKAHVEAPVAGSMILAGLLLKLGGYGVVRLSGLFILKSISASTLLVLMISLFGGVLTSMVCLRQTDFKSLVAYSSVGHMSFVLLGLLSNTLWGFMGAMLIMVGHGLCSSGLFALVNTFYLSSHSRLLVMNKGYLMLSPCVGLLCFLLVVGNMASPPTLNLLGELFIYMVGASMNIFFFPLLMLLSFLSACYSLHIYVSSQHGKCTNSLTSRGDFSMSSMSLLIFHWLPLNFLFLVIP</sequence>
<keyword evidence="8" id="KW-1278">Translocase</keyword>
<evidence type="ECO:0000256" key="12">
    <source>
        <dbReference type="ARBA" id="ARBA00023075"/>
    </source>
</evidence>
<feature type="transmembrane region" description="Helical" evidence="16">
    <location>
        <begin position="362"/>
        <end position="390"/>
    </location>
</feature>
<keyword evidence="11 16" id="KW-0520">NAD</keyword>
<comment type="subcellular location">
    <subcellularLocation>
        <location evidence="1 16">Mitochondrion membrane</location>
        <topology evidence="1 16">Multi-pass membrane protein</topology>
    </subcellularLocation>
</comment>
<evidence type="ECO:0000256" key="8">
    <source>
        <dbReference type="ARBA" id="ARBA00022967"/>
    </source>
</evidence>
<keyword evidence="13 16" id="KW-0496">Mitochondrion</keyword>
<feature type="transmembrane region" description="Helical" evidence="16">
    <location>
        <begin position="267"/>
        <end position="285"/>
    </location>
</feature>
<feature type="domain" description="NADH:quinone oxidoreductase/Mrp antiporter transmembrane" evidence="17">
    <location>
        <begin position="102"/>
        <end position="384"/>
    </location>
</feature>
<dbReference type="EMBL" id="MT916743">
    <property type="protein sequence ID" value="QSV10353.1"/>
    <property type="molecule type" value="Genomic_DNA"/>
</dbReference>
<dbReference type="RefSeq" id="YP_010230676.1">
    <property type="nucleotide sequence ID" value="NC_059706.1"/>
</dbReference>
<dbReference type="GO" id="GO:0015990">
    <property type="term" value="P:electron transport coupled proton transport"/>
    <property type="evidence" value="ECO:0007669"/>
    <property type="project" value="TreeGrafter"/>
</dbReference>
<feature type="transmembrane region" description="Helical" evidence="16">
    <location>
        <begin position="78"/>
        <end position="96"/>
    </location>
</feature>
<evidence type="ECO:0000256" key="9">
    <source>
        <dbReference type="ARBA" id="ARBA00022982"/>
    </source>
</evidence>
<comment type="similarity">
    <text evidence="2 16">Belongs to the complex I subunit 4 family.</text>
</comment>
<reference evidence="18" key="1">
    <citation type="submission" date="2020-08" db="EMBL/GenBank/DDBJ databases">
        <title>Updated mitochondrial phylogeny of deep-sea chemosymbiotic Bathymodiolus mussels.</title>
        <authorList>
            <person name="Zhang K."/>
        </authorList>
    </citation>
    <scope>NUCLEOTIDE SEQUENCE</scope>
</reference>
<protein>
    <recommendedName>
        <fullName evidence="4 16">NADH-ubiquinone oxidoreductase chain 4</fullName>
        <ecNumber evidence="3 16">7.1.1.2</ecNumber>
    </recommendedName>
</protein>
<evidence type="ECO:0000256" key="3">
    <source>
        <dbReference type="ARBA" id="ARBA00012944"/>
    </source>
</evidence>
<evidence type="ECO:0000313" key="18">
    <source>
        <dbReference type="EMBL" id="QSV10353.1"/>
    </source>
</evidence>
<evidence type="ECO:0000256" key="11">
    <source>
        <dbReference type="ARBA" id="ARBA00023027"/>
    </source>
</evidence>
<evidence type="ECO:0000256" key="10">
    <source>
        <dbReference type="ARBA" id="ARBA00022989"/>
    </source>
</evidence>
<evidence type="ECO:0000259" key="17">
    <source>
        <dbReference type="Pfam" id="PF00361"/>
    </source>
</evidence>
<feature type="transmembrane region" description="Helical" evidence="16">
    <location>
        <begin position="231"/>
        <end position="255"/>
    </location>
</feature>
<organism evidence="18">
    <name type="scientific">Bathymodiolus brooksi</name>
    <dbReference type="NCBI Taxonomy" id="206348"/>
    <lineage>
        <taxon>Eukaryota</taxon>
        <taxon>Metazoa</taxon>
        <taxon>Spiralia</taxon>
        <taxon>Lophotrochozoa</taxon>
        <taxon>Mollusca</taxon>
        <taxon>Bivalvia</taxon>
        <taxon>Autobranchia</taxon>
        <taxon>Pteriomorphia</taxon>
        <taxon>Mytilida</taxon>
        <taxon>Mytiloidea</taxon>
        <taxon>Mytilidae</taxon>
        <taxon>Bathymodiolinae</taxon>
        <taxon>Bathymodiolus</taxon>
    </lineage>
</organism>
<feature type="transmembrane region" description="Helical" evidence="16">
    <location>
        <begin position="291"/>
        <end position="317"/>
    </location>
</feature>
<dbReference type="GO" id="GO:0031966">
    <property type="term" value="C:mitochondrial membrane"/>
    <property type="evidence" value="ECO:0007669"/>
    <property type="project" value="UniProtKB-SubCell"/>
</dbReference>
<feature type="transmembrane region" description="Helical" evidence="16">
    <location>
        <begin position="175"/>
        <end position="197"/>
    </location>
</feature>
<dbReference type="GO" id="GO:0042773">
    <property type="term" value="P:ATP synthesis coupled electron transport"/>
    <property type="evidence" value="ECO:0007669"/>
    <property type="project" value="InterPro"/>
</dbReference>
<dbReference type="AlphaFoldDB" id="A0A8A2F3X1"/>
<proteinExistence type="inferred from homology"/>
<dbReference type="InterPro" id="IPR003918">
    <property type="entry name" value="NADH_UbQ_OxRdtase"/>
</dbReference>
<evidence type="ECO:0000256" key="16">
    <source>
        <dbReference type="RuleBase" id="RU003297"/>
    </source>
</evidence>
<evidence type="ECO:0000256" key="1">
    <source>
        <dbReference type="ARBA" id="ARBA00004225"/>
    </source>
</evidence>
<gene>
    <name evidence="18" type="primary">ND4</name>
</gene>
<evidence type="ECO:0000256" key="2">
    <source>
        <dbReference type="ARBA" id="ARBA00009025"/>
    </source>
</evidence>
<evidence type="ECO:0000256" key="5">
    <source>
        <dbReference type="ARBA" id="ARBA00022448"/>
    </source>
</evidence>
<name>A0A8A2F3X1_9BIVA</name>
<keyword evidence="5 16" id="KW-0813">Transport</keyword>
<feature type="transmembrane region" description="Helical" evidence="16">
    <location>
        <begin position="329"/>
        <end position="350"/>
    </location>
</feature>
<keyword evidence="7 16" id="KW-0812">Transmembrane</keyword>
<dbReference type="GO" id="GO:0003954">
    <property type="term" value="F:NADH dehydrogenase activity"/>
    <property type="evidence" value="ECO:0007669"/>
    <property type="project" value="TreeGrafter"/>
</dbReference>
<feature type="transmembrane region" description="Helical" evidence="16">
    <location>
        <begin position="7"/>
        <end position="32"/>
    </location>
</feature>
<evidence type="ECO:0000256" key="6">
    <source>
        <dbReference type="ARBA" id="ARBA00022660"/>
    </source>
</evidence>
<feature type="transmembrane region" description="Helical" evidence="16">
    <location>
        <begin position="411"/>
        <end position="433"/>
    </location>
</feature>
<geneLocation type="mitochondrion" evidence="18"/>
<keyword evidence="12 16" id="KW-0830">Ubiquinone</keyword>
<comment type="catalytic activity">
    <reaction evidence="15 16">
        <text>a ubiquinone + NADH + 5 H(+)(in) = a ubiquinol + NAD(+) + 4 H(+)(out)</text>
        <dbReference type="Rhea" id="RHEA:29091"/>
        <dbReference type="Rhea" id="RHEA-COMP:9565"/>
        <dbReference type="Rhea" id="RHEA-COMP:9566"/>
        <dbReference type="ChEBI" id="CHEBI:15378"/>
        <dbReference type="ChEBI" id="CHEBI:16389"/>
        <dbReference type="ChEBI" id="CHEBI:17976"/>
        <dbReference type="ChEBI" id="CHEBI:57540"/>
        <dbReference type="ChEBI" id="CHEBI:57945"/>
        <dbReference type="EC" id="7.1.1.2"/>
    </reaction>
</comment>
<feature type="transmembrane region" description="Helical" evidence="16">
    <location>
        <begin position="131"/>
        <end position="155"/>
    </location>
</feature>
<evidence type="ECO:0000256" key="14">
    <source>
        <dbReference type="ARBA" id="ARBA00023136"/>
    </source>
</evidence>
<accession>A0A8A2F3X1</accession>
<dbReference type="PRINTS" id="PR01437">
    <property type="entry name" value="NUOXDRDTASE4"/>
</dbReference>
<keyword evidence="6 16" id="KW-0679">Respiratory chain</keyword>
<dbReference type="PANTHER" id="PTHR43507:SF20">
    <property type="entry name" value="NADH-UBIQUINONE OXIDOREDUCTASE CHAIN 4"/>
    <property type="match status" value="1"/>
</dbReference>
<dbReference type="GeneID" id="69222215"/>
<feature type="transmembrane region" description="Helical" evidence="16">
    <location>
        <begin position="102"/>
        <end position="124"/>
    </location>
</feature>
<feature type="transmembrane region" description="Helical" evidence="16">
    <location>
        <begin position="204"/>
        <end position="225"/>
    </location>
</feature>
<dbReference type="Pfam" id="PF00361">
    <property type="entry name" value="Proton_antipo_M"/>
    <property type="match status" value="1"/>
</dbReference>
<feature type="transmembrane region" description="Helical" evidence="16">
    <location>
        <begin position="52"/>
        <end position="71"/>
    </location>
</feature>
<dbReference type="CTD" id="4538"/>
<keyword evidence="14 16" id="KW-0472">Membrane</keyword>